<organism evidence="3 4">
    <name type="scientific">Christensenella minuta</name>
    <dbReference type="NCBI Taxonomy" id="626937"/>
    <lineage>
        <taxon>Bacteria</taxon>
        <taxon>Bacillati</taxon>
        <taxon>Bacillota</taxon>
        <taxon>Clostridia</taxon>
        <taxon>Christensenellales</taxon>
        <taxon>Christensenellaceae</taxon>
        <taxon>Christensenella</taxon>
    </lineage>
</organism>
<dbReference type="AlphaFoldDB" id="A0A136Q765"/>
<dbReference type="CDD" id="cd05233">
    <property type="entry name" value="SDR_c"/>
    <property type="match status" value="1"/>
</dbReference>
<dbReference type="Proteomes" id="UP000070366">
    <property type="component" value="Unassembled WGS sequence"/>
</dbReference>
<comment type="similarity">
    <text evidence="1">Belongs to the short-chain dehydrogenases/reductases (SDR) family.</text>
</comment>
<protein>
    <submittedName>
        <fullName evidence="3">Putative 2-(S)-hydroxypropyl-CoM dehydrogenase</fullName>
    </submittedName>
</protein>
<dbReference type="Pfam" id="PF13561">
    <property type="entry name" value="adh_short_C2"/>
    <property type="match status" value="1"/>
</dbReference>
<proteinExistence type="inferred from homology"/>
<dbReference type="PROSITE" id="PS00061">
    <property type="entry name" value="ADH_SHORT"/>
    <property type="match status" value="1"/>
</dbReference>
<dbReference type="Gene3D" id="3.40.50.720">
    <property type="entry name" value="NAD(P)-binding Rossmann-like Domain"/>
    <property type="match status" value="1"/>
</dbReference>
<evidence type="ECO:0000256" key="1">
    <source>
        <dbReference type="ARBA" id="ARBA00006484"/>
    </source>
</evidence>
<dbReference type="PRINTS" id="PR00081">
    <property type="entry name" value="GDHRDH"/>
</dbReference>
<dbReference type="SUPFAM" id="SSF51735">
    <property type="entry name" value="NAD(P)-binding Rossmann-fold domains"/>
    <property type="match status" value="1"/>
</dbReference>
<reference evidence="4" key="1">
    <citation type="submission" date="2016-02" db="EMBL/GenBank/DDBJ databases">
        <authorList>
            <person name="Mitreva M."/>
            <person name="Pepin K.H."/>
            <person name="Mihindukulasuriya K.A."/>
            <person name="Fulton R."/>
            <person name="Fronick C."/>
            <person name="O'Laughlin M."/>
            <person name="Miner T."/>
            <person name="Herter B."/>
            <person name="Rosa B.A."/>
            <person name="Cordes M."/>
            <person name="Tomlinson C."/>
            <person name="Wollam A."/>
            <person name="Palsikar V.B."/>
            <person name="Mardis E.R."/>
            <person name="Wilson R.K."/>
        </authorList>
    </citation>
    <scope>NUCLEOTIDE SEQUENCE [LARGE SCALE GENOMIC DNA]</scope>
    <source>
        <strain evidence="4">DSM 22607</strain>
    </source>
</reference>
<evidence type="ECO:0000313" key="4">
    <source>
        <dbReference type="Proteomes" id="UP000070366"/>
    </source>
</evidence>
<evidence type="ECO:0000313" key="3">
    <source>
        <dbReference type="EMBL" id="KXK66490.1"/>
    </source>
</evidence>
<name>A0A136Q765_9FIRM</name>
<dbReference type="InterPro" id="IPR051122">
    <property type="entry name" value="SDR_DHRS6-like"/>
</dbReference>
<gene>
    <name evidence="3" type="ORF">HMPREF3293_00675</name>
</gene>
<dbReference type="STRING" id="626937.HMPREF3293_00675"/>
<dbReference type="GO" id="GO:0016491">
    <property type="term" value="F:oxidoreductase activity"/>
    <property type="evidence" value="ECO:0007669"/>
    <property type="project" value="UniProtKB-KW"/>
</dbReference>
<accession>A0A136Q765</accession>
<dbReference type="GO" id="GO:0008206">
    <property type="term" value="P:bile acid metabolic process"/>
    <property type="evidence" value="ECO:0007669"/>
    <property type="project" value="UniProtKB-ARBA"/>
</dbReference>
<dbReference type="InterPro" id="IPR036291">
    <property type="entry name" value="NAD(P)-bd_dom_sf"/>
</dbReference>
<dbReference type="EMBL" id="LSZW01000041">
    <property type="protein sequence ID" value="KXK66490.1"/>
    <property type="molecule type" value="Genomic_DNA"/>
</dbReference>
<dbReference type="PANTHER" id="PTHR43477:SF1">
    <property type="entry name" value="DIHYDROANTICAPSIN 7-DEHYDROGENASE"/>
    <property type="match status" value="1"/>
</dbReference>
<sequence>MTNAGEKNVKKLKGKYTVITGAGSGIGQAAARLFARAGARLALVDRDYESVCKLEKELGFARAYEADVSSEESVRRAFGQIREWGRLDTAVNCAGIFAEGSVLDTDFIRWKTLMDINLDGIFLCMKCELESMKETGKGSIVNIASEAGLAAIAGQVAYNVSKAAVVMLSKSAAVDYAAQGIRVNCVCPGRIRTPLVEHIIQIAANPQAELEKLSCDRPAMRMGTPEEIAHACLAFAADDMAYATGAVLSVDGGYTAQ</sequence>
<dbReference type="PANTHER" id="PTHR43477">
    <property type="entry name" value="DIHYDROANTICAPSIN 7-DEHYDROGENASE"/>
    <property type="match status" value="1"/>
</dbReference>
<comment type="caution">
    <text evidence="3">The sequence shown here is derived from an EMBL/GenBank/DDBJ whole genome shotgun (WGS) entry which is preliminary data.</text>
</comment>
<keyword evidence="4" id="KW-1185">Reference proteome</keyword>
<dbReference type="RefSeq" id="WP_066523477.1">
    <property type="nucleotide sequence ID" value="NZ_CABMOF010000019.1"/>
</dbReference>
<dbReference type="KEGG" id="cmiu:B1H56_00180"/>
<dbReference type="FunFam" id="3.40.50.720:FF:000084">
    <property type="entry name" value="Short-chain dehydrogenase reductase"/>
    <property type="match status" value="1"/>
</dbReference>
<dbReference type="InterPro" id="IPR020904">
    <property type="entry name" value="Sc_DH/Rdtase_CS"/>
</dbReference>
<keyword evidence="2" id="KW-0560">Oxidoreductase</keyword>
<evidence type="ECO:0000256" key="2">
    <source>
        <dbReference type="ARBA" id="ARBA00023002"/>
    </source>
</evidence>
<dbReference type="PRINTS" id="PR00080">
    <property type="entry name" value="SDRFAMILY"/>
</dbReference>
<dbReference type="InterPro" id="IPR002347">
    <property type="entry name" value="SDR_fam"/>
</dbReference>
<dbReference type="OrthoDB" id="9803333at2"/>